<dbReference type="SFLD" id="SFLDG01135">
    <property type="entry name" value="C1.5.6:_HAD__Beta-PGM__Phospha"/>
    <property type="match status" value="1"/>
</dbReference>
<dbReference type="InterPro" id="IPR023214">
    <property type="entry name" value="HAD_sf"/>
</dbReference>
<dbReference type="PRINTS" id="PR00413">
    <property type="entry name" value="HADHALOGNASE"/>
</dbReference>
<reference evidence="1 2" key="1">
    <citation type="submission" date="2018-07" db="EMBL/GenBank/DDBJ databases">
        <title>Genome sequencing of Runella.</title>
        <authorList>
            <person name="Baek M.-G."/>
            <person name="Yi H."/>
        </authorList>
    </citation>
    <scope>NUCLEOTIDE SEQUENCE [LARGE SCALE GENOMIC DNA]</scope>
    <source>
        <strain evidence="1 2">HYN0085</strain>
    </source>
</reference>
<dbReference type="InterPro" id="IPR011951">
    <property type="entry name" value="HAD-SF_hydro_IA_YjjG/PynA"/>
</dbReference>
<dbReference type="SUPFAM" id="SSF56784">
    <property type="entry name" value="HAD-like"/>
    <property type="match status" value="1"/>
</dbReference>
<dbReference type="AlphaFoldDB" id="A0A344TSJ0"/>
<protein>
    <submittedName>
        <fullName evidence="1">Noncanonical pyrimidine nucleotidase, YjjG family</fullName>
    </submittedName>
</protein>
<dbReference type="Gene3D" id="1.10.150.240">
    <property type="entry name" value="Putative phosphatase, domain 2"/>
    <property type="match status" value="1"/>
</dbReference>
<proteinExistence type="predicted"/>
<dbReference type="InterPro" id="IPR006439">
    <property type="entry name" value="HAD-SF_hydro_IA"/>
</dbReference>
<evidence type="ECO:0000313" key="1">
    <source>
        <dbReference type="EMBL" id="AXE21611.1"/>
    </source>
</evidence>
<dbReference type="PANTHER" id="PTHR47478:SF1">
    <property type="entry name" value="PYRIMIDINE 5'-NUCLEOTIDASE YJJG"/>
    <property type="match status" value="1"/>
</dbReference>
<dbReference type="InterPro" id="IPR036412">
    <property type="entry name" value="HAD-like_sf"/>
</dbReference>
<organism evidence="1 2">
    <name type="scientific">Runella rosea</name>
    <dbReference type="NCBI Taxonomy" id="2259595"/>
    <lineage>
        <taxon>Bacteria</taxon>
        <taxon>Pseudomonadati</taxon>
        <taxon>Bacteroidota</taxon>
        <taxon>Cytophagia</taxon>
        <taxon>Cytophagales</taxon>
        <taxon>Spirosomataceae</taxon>
        <taxon>Runella</taxon>
    </lineage>
</organism>
<dbReference type="EMBL" id="CP030850">
    <property type="protein sequence ID" value="AXE21611.1"/>
    <property type="molecule type" value="Genomic_DNA"/>
</dbReference>
<dbReference type="Gene3D" id="3.40.50.1000">
    <property type="entry name" value="HAD superfamily/HAD-like"/>
    <property type="match status" value="1"/>
</dbReference>
<dbReference type="SFLD" id="SFLDS00003">
    <property type="entry name" value="Haloacid_Dehalogenase"/>
    <property type="match status" value="1"/>
</dbReference>
<keyword evidence="2" id="KW-1185">Reference proteome</keyword>
<evidence type="ECO:0000313" key="2">
    <source>
        <dbReference type="Proteomes" id="UP000251993"/>
    </source>
</evidence>
<dbReference type="Pfam" id="PF00702">
    <property type="entry name" value="Hydrolase"/>
    <property type="match status" value="1"/>
</dbReference>
<dbReference type="NCBIfam" id="TIGR01549">
    <property type="entry name" value="HAD-SF-IA-v1"/>
    <property type="match status" value="1"/>
</dbReference>
<dbReference type="InterPro" id="IPR023198">
    <property type="entry name" value="PGP-like_dom2"/>
</dbReference>
<dbReference type="GO" id="GO:0008253">
    <property type="term" value="F:5'-nucleotidase activity"/>
    <property type="evidence" value="ECO:0007669"/>
    <property type="project" value="InterPro"/>
</dbReference>
<accession>A0A344TSJ0</accession>
<dbReference type="PANTHER" id="PTHR47478">
    <property type="match status" value="1"/>
</dbReference>
<dbReference type="OrthoDB" id="9802350at2"/>
<gene>
    <name evidence="1" type="ORF">DR864_18100</name>
</gene>
<dbReference type="Proteomes" id="UP000251993">
    <property type="component" value="Chromosome"/>
</dbReference>
<dbReference type="NCBIfam" id="TIGR02254">
    <property type="entry name" value="YjjG_YfnB"/>
    <property type="match status" value="1"/>
</dbReference>
<sequence>MPKYKHLFFDLDHTLWDFERNSSESLTDIYHGFELINHGVMSLGDFVRAFLEINTKLWDDFDHGRIAHSYIREHRFRLVFEALNVKNVAFGSALGEEYLRLLPQKSHLLDGAVELLEYCASKDYQLHIVTNGFDSIQASKMQSSGIHHYFQQVVTNEKAGAKKPDAQIFAYALQAANAQPHESLMIGDNWQADILGALRFGMDAAFYNPKKLIFDQQPTYDVQHLDELKSVL</sequence>
<dbReference type="KEGG" id="run:DR864_18100"/>
<dbReference type="RefSeq" id="WP_114070352.1">
    <property type="nucleotide sequence ID" value="NZ_CP030850.1"/>
</dbReference>
<dbReference type="SFLD" id="SFLDG01129">
    <property type="entry name" value="C1.5:_HAD__Beta-PGM__Phosphata"/>
    <property type="match status" value="1"/>
</dbReference>
<name>A0A344TSJ0_9BACT</name>
<dbReference type="InterPro" id="IPR052550">
    <property type="entry name" value="Pyrimidine_5'-ntase_YjjG"/>
</dbReference>